<dbReference type="GO" id="GO:0042597">
    <property type="term" value="C:periplasmic space"/>
    <property type="evidence" value="ECO:0007669"/>
    <property type="project" value="UniProtKB-SubCell"/>
</dbReference>
<gene>
    <name evidence="5" type="ordered locus">Mmcs_2525</name>
</gene>
<dbReference type="PANTHER" id="PTHR30024">
    <property type="entry name" value="ALIPHATIC SULFONATES-BINDING PROTEIN-RELATED"/>
    <property type="match status" value="1"/>
</dbReference>
<dbReference type="GO" id="GO:0042918">
    <property type="term" value="P:alkanesulfonate transmembrane transport"/>
    <property type="evidence" value="ECO:0007669"/>
    <property type="project" value="TreeGrafter"/>
</dbReference>
<evidence type="ECO:0000256" key="1">
    <source>
        <dbReference type="ARBA" id="ARBA00004418"/>
    </source>
</evidence>
<dbReference type="PROSITE" id="PS51257">
    <property type="entry name" value="PROKAR_LIPOPROTEIN"/>
    <property type="match status" value="1"/>
</dbReference>
<reference evidence="5" key="1">
    <citation type="submission" date="2006-06" db="EMBL/GenBank/DDBJ databases">
        <title>Complete sequence of chromosome of Mycobacterium sp. MCS.</title>
        <authorList>
            <consortium name="US DOE Joint Genome Institute"/>
            <person name="Copeland A."/>
            <person name="Lucas S."/>
            <person name="Lapidus A."/>
            <person name="Barry K."/>
            <person name="Detter J.C."/>
            <person name="Glavina del Rio T."/>
            <person name="Hammon N."/>
            <person name="Israni S."/>
            <person name="Dalin E."/>
            <person name="Tice H."/>
            <person name="Pitluck S."/>
            <person name="Martinez M."/>
            <person name="Schmutz J."/>
            <person name="Larimer F."/>
            <person name="Land M."/>
            <person name="Hauser L."/>
            <person name="Kyrpides N."/>
            <person name="Kim E."/>
            <person name="Miller C.D."/>
            <person name="Hughes J.E."/>
            <person name="Anderson A.J."/>
            <person name="Sims R.C."/>
            <person name="Richardson P."/>
        </authorList>
    </citation>
    <scope>NUCLEOTIDE SEQUENCE [LARGE SCALE GENOMIC DNA]</scope>
    <source>
        <strain evidence="5">MCS</strain>
    </source>
</reference>
<name>A0A5Q5BJV1_MYCSS</name>
<dbReference type="InterPro" id="IPR015168">
    <property type="entry name" value="SsuA/THI5"/>
</dbReference>
<dbReference type="Pfam" id="PF09084">
    <property type="entry name" value="NMT1"/>
    <property type="match status" value="1"/>
</dbReference>
<dbReference type="EMBL" id="CP000384">
    <property type="protein sequence ID" value="ABG08633.1"/>
    <property type="molecule type" value="Genomic_DNA"/>
</dbReference>
<evidence type="ECO:0000313" key="5">
    <source>
        <dbReference type="EMBL" id="ABG08633.1"/>
    </source>
</evidence>
<protein>
    <submittedName>
        <fullName evidence="5">ABC-type nitrate/sulfonate/bicarbonate transport systems periplasmic components-like protein</fullName>
    </submittedName>
</protein>
<dbReference type="PANTHER" id="PTHR30024:SF47">
    <property type="entry name" value="TAURINE-BINDING PERIPLASMIC PROTEIN"/>
    <property type="match status" value="1"/>
</dbReference>
<comment type="similarity">
    <text evidence="2">Belongs to the bacterial solute-binding protein SsuA/TauA family.</text>
</comment>
<dbReference type="KEGG" id="mmc:Mmcs_2525"/>
<proteinExistence type="inferred from homology"/>
<dbReference type="Gene3D" id="3.40.190.10">
    <property type="entry name" value="Periplasmic binding protein-like II"/>
    <property type="match status" value="2"/>
</dbReference>
<feature type="domain" description="SsuA/THI5-like" evidence="4">
    <location>
        <begin position="58"/>
        <end position="236"/>
    </location>
</feature>
<dbReference type="AlphaFoldDB" id="A0A5Q5BJV1"/>
<evidence type="ECO:0000256" key="3">
    <source>
        <dbReference type="ARBA" id="ARBA00022729"/>
    </source>
</evidence>
<sequence length="321" mass="32880" precursor="true">MSSSNFRRLTAMLAVTTAVSAGCSGSGGGGDTAALKVGIVCGGISLAALTIDEGEIDGLDAEQVCFDSGSDAVQALSGGSIDAFIGAGEHVVRNRIKGLDVKGYAVLSHTPPYSLVSSSESPVREVSELAGKTVAVTAPGSLSDTELQRAAAESGVDYDSIRVIGAGTGATMQATIEKGGAAAGMVSDPTLTTMLQSGRFQLTWKPEFPYIALAVIAKQSWADAHRDTLAAFVQGARATQERSLGDLPAAVAVAEKQAPGLDRTILEEVVETTLEQAPEGLVVPESTYADTVALLEEVGQVDKGKAPAFGEAFDFSLLESP</sequence>
<evidence type="ECO:0000256" key="2">
    <source>
        <dbReference type="ARBA" id="ARBA00010742"/>
    </source>
</evidence>
<dbReference type="SUPFAM" id="SSF53850">
    <property type="entry name" value="Periplasmic binding protein-like II"/>
    <property type="match status" value="1"/>
</dbReference>
<accession>A0A5Q5BJV1</accession>
<comment type="subcellular location">
    <subcellularLocation>
        <location evidence="1">Periplasm</location>
    </subcellularLocation>
</comment>
<keyword evidence="3" id="KW-0732">Signal</keyword>
<evidence type="ECO:0000259" key="4">
    <source>
        <dbReference type="Pfam" id="PF09084"/>
    </source>
</evidence>
<organism evidence="5">
    <name type="scientific">Mycobacterium sp. (strain MCS)</name>
    <dbReference type="NCBI Taxonomy" id="164756"/>
    <lineage>
        <taxon>Bacteria</taxon>
        <taxon>Bacillati</taxon>
        <taxon>Actinomycetota</taxon>
        <taxon>Actinomycetes</taxon>
        <taxon>Mycobacteriales</taxon>
        <taxon>Mycobacteriaceae</taxon>
        <taxon>Mycobacterium</taxon>
    </lineage>
</organism>